<evidence type="ECO:0000313" key="3">
    <source>
        <dbReference type="Proteomes" id="UP001176468"/>
    </source>
</evidence>
<dbReference type="Pfam" id="PF08450">
    <property type="entry name" value="SGL"/>
    <property type="match status" value="1"/>
</dbReference>
<protein>
    <submittedName>
        <fullName evidence="2">SMP-30/gluconolactonase/LRE family protein</fullName>
    </submittedName>
</protein>
<dbReference type="PRINTS" id="PR01790">
    <property type="entry name" value="SMP30FAMILY"/>
</dbReference>
<feature type="domain" description="SMP-30/Gluconolactonase/LRE-like region" evidence="1">
    <location>
        <begin position="18"/>
        <end position="284"/>
    </location>
</feature>
<evidence type="ECO:0000313" key="2">
    <source>
        <dbReference type="EMBL" id="MDO7842150.1"/>
    </source>
</evidence>
<dbReference type="EMBL" id="JAUQSZ010000004">
    <property type="protein sequence ID" value="MDO7842150.1"/>
    <property type="molecule type" value="Genomic_DNA"/>
</dbReference>
<name>A0ABT8ZYU0_9SPHN</name>
<organism evidence="2 3">
    <name type="scientific">Sphingomonas immobilis</name>
    <dbReference type="NCBI Taxonomy" id="3063997"/>
    <lineage>
        <taxon>Bacteria</taxon>
        <taxon>Pseudomonadati</taxon>
        <taxon>Pseudomonadota</taxon>
        <taxon>Alphaproteobacteria</taxon>
        <taxon>Sphingomonadales</taxon>
        <taxon>Sphingomonadaceae</taxon>
        <taxon>Sphingomonas</taxon>
    </lineage>
</organism>
<sequence>MAVAVELEFETVANGLDFPEGPVVLGDGSILVVEIFGGTLARITADGAVSRPVRLGGGPNGAATGPDGAIYVCNNGGMAARKLGGEVVPAGDLAPDYSGGRIERVDLASGTATILYDACEGVPLYSPNDIVFDRHGGFWFTDHGKKLSGERTPSGIFYAQPGGGQIRCLVRGPQSFNGIGLSPDEATLYVADTFSGRLLRFDVSAPGILASAEPTLVVALGEGRMVDSLAVGADGAVHVGALMPGGIVTVHGGVITGDHRLPDPYVTNIAFGGDDMATAYITLSQTGRLVRARGIGTGLPLNFG</sequence>
<comment type="caution">
    <text evidence="2">The sequence shown here is derived from an EMBL/GenBank/DDBJ whole genome shotgun (WGS) entry which is preliminary data.</text>
</comment>
<proteinExistence type="predicted"/>
<dbReference type="PANTHER" id="PTHR47572">
    <property type="entry name" value="LIPOPROTEIN-RELATED"/>
    <property type="match status" value="1"/>
</dbReference>
<evidence type="ECO:0000259" key="1">
    <source>
        <dbReference type="Pfam" id="PF08450"/>
    </source>
</evidence>
<dbReference type="SUPFAM" id="SSF63829">
    <property type="entry name" value="Calcium-dependent phosphotriesterase"/>
    <property type="match status" value="1"/>
</dbReference>
<dbReference type="Proteomes" id="UP001176468">
    <property type="component" value="Unassembled WGS sequence"/>
</dbReference>
<dbReference type="RefSeq" id="WP_304560618.1">
    <property type="nucleotide sequence ID" value="NZ_JAUQSZ010000004.1"/>
</dbReference>
<dbReference type="InterPro" id="IPR051262">
    <property type="entry name" value="SMP-30/CGR1_Lactonase"/>
</dbReference>
<dbReference type="InterPro" id="IPR005511">
    <property type="entry name" value="SMP-30"/>
</dbReference>
<dbReference type="PANTHER" id="PTHR47572:SF5">
    <property type="entry name" value="BLR2277 PROTEIN"/>
    <property type="match status" value="1"/>
</dbReference>
<gene>
    <name evidence="2" type="ORF">Q5H94_07420</name>
</gene>
<accession>A0ABT8ZYU0</accession>
<dbReference type="InterPro" id="IPR013658">
    <property type="entry name" value="SGL"/>
</dbReference>
<dbReference type="InterPro" id="IPR011042">
    <property type="entry name" value="6-blade_b-propeller_TolB-like"/>
</dbReference>
<dbReference type="Gene3D" id="2.120.10.30">
    <property type="entry name" value="TolB, C-terminal domain"/>
    <property type="match status" value="1"/>
</dbReference>
<reference evidence="2" key="1">
    <citation type="submission" date="2023-07" db="EMBL/GenBank/DDBJ databases">
        <authorList>
            <person name="Kim M.K."/>
        </authorList>
    </citation>
    <scope>NUCLEOTIDE SEQUENCE</scope>
    <source>
        <strain evidence="2">CA1-15</strain>
    </source>
</reference>
<keyword evidence="3" id="KW-1185">Reference proteome</keyword>